<sequence length="75" mass="8120">APRSHSPSRARGGHVLRQEEEVEEEADIALHCRRRAGHPAPGGHRRKGDSGARTLRRHQVTRERGGGETGVRGGG</sequence>
<evidence type="ECO:0000313" key="3">
    <source>
        <dbReference type="Proteomes" id="UP001189429"/>
    </source>
</evidence>
<reference evidence="2" key="1">
    <citation type="submission" date="2023-10" db="EMBL/GenBank/DDBJ databases">
        <authorList>
            <person name="Chen Y."/>
            <person name="Shah S."/>
            <person name="Dougan E. K."/>
            <person name="Thang M."/>
            <person name="Chan C."/>
        </authorList>
    </citation>
    <scope>NUCLEOTIDE SEQUENCE [LARGE SCALE GENOMIC DNA]</scope>
</reference>
<dbReference type="EMBL" id="CAUYUJ010022672">
    <property type="protein sequence ID" value="CAK0911928.1"/>
    <property type="molecule type" value="Genomic_DNA"/>
</dbReference>
<feature type="non-terminal residue" evidence="2">
    <location>
        <position position="1"/>
    </location>
</feature>
<protein>
    <submittedName>
        <fullName evidence="2">Uncharacterized protein</fullName>
    </submittedName>
</protein>
<feature type="compositionally biased region" description="Basic residues" evidence="1">
    <location>
        <begin position="1"/>
        <end position="14"/>
    </location>
</feature>
<keyword evidence="3" id="KW-1185">Reference proteome</keyword>
<proteinExistence type="predicted"/>
<accession>A0ABN9YGD3</accession>
<dbReference type="Proteomes" id="UP001189429">
    <property type="component" value="Unassembled WGS sequence"/>
</dbReference>
<feature type="compositionally biased region" description="Basic residues" evidence="1">
    <location>
        <begin position="31"/>
        <end position="47"/>
    </location>
</feature>
<organism evidence="2 3">
    <name type="scientific">Prorocentrum cordatum</name>
    <dbReference type="NCBI Taxonomy" id="2364126"/>
    <lineage>
        <taxon>Eukaryota</taxon>
        <taxon>Sar</taxon>
        <taxon>Alveolata</taxon>
        <taxon>Dinophyceae</taxon>
        <taxon>Prorocentrales</taxon>
        <taxon>Prorocentraceae</taxon>
        <taxon>Prorocentrum</taxon>
    </lineage>
</organism>
<comment type="caution">
    <text evidence="2">The sequence shown here is derived from an EMBL/GenBank/DDBJ whole genome shotgun (WGS) entry which is preliminary data.</text>
</comment>
<feature type="region of interest" description="Disordered" evidence="1">
    <location>
        <begin position="1"/>
        <end position="75"/>
    </location>
</feature>
<evidence type="ECO:0000256" key="1">
    <source>
        <dbReference type="SAM" id="MobiDB-lite"/>
    </source>
</evidence>
<evidence type="ECO:0000313" key="2">
    <source>
        <dbReference type="EMBL" id="CAK0911928.1"/>
    </source>
</evidence>
<gene>
    <name evidence="2" type="ORF">PCOR1329_LOCUS85653</name>
</gene>
<name>A0ABN9YGD3_9DINO</name>